<protein>
    <recommendedName>
        <fullName evidence="1">YcaO domain-containing protein</fullName>
    </recommendedName>
</protein>
<dbReference type="AlphaFoldDB" id="A0A4P6K4R2"/>
<dbReference type="InterPro" id="IPR035985">
    <property type="entry name" value="Ubiquitin-activating_enz"/>
</dbReference>
<dbReference type="RefSeq" id="WP_129893899.1">
    <property type="nucleotide sequence ID" value="NZ_CP035758.1"/>
</dbReference>
<sequence length="734" mass="81061">MNKLEIRPKMKQDTILLQMQEGIFIQNDTNQIVLKGKHIAHWIYTLTPYLTGEYTMNQLCQQLGSAQRELVVQLVDTLMEKKMLKNHIPESSEVLPAAVSQQFRSQIEYIDHFTDYPQAKFKAFRESAVAVIGCGESFKALAISLLRNGLEKLFLVPSTPSDEYRVVLEDEAAMLRQKGCSVSITFSDISFPTSIERLDPYDVIVYCADQGTLRDIALLNRRCMDEGRAFLAATIFAGRAMLGPFVKPHSGPCWFCAQMRLAANSDESEQALLWRNLAFPASPSALPGADLYRPVAQRIGHGLGFELFKLLSKALPSETDGGVIFQDLNTLEASTHSLEQHPLCPVCTQLDHETALQRLKAIISGGHDSNLTHLEALEKHSSWFDTRLGVFHDFSDEALEQIPLKQTTIVAGSPDPLLAGPLAIKCYSKENMRDARSSAFIKAIESYTRALPDMRTMLLSRGEEMNQAEKIVLQPHLFAHWSGVASLRANEQVAWMPAYSLFQDAIVYVPAAAVYPFSPLNASGLFEQTTAGWAVDTSYQQTLIQATVSALAYMQLCTLLRGRRTVIPIALEKLETFDSDVRFLIQSARRFARPFSLFEVVGDAPISLFIACTTDTLTEPLTAYGYGLSASKGLKQALIGLVGALQTLQNGEEPPALAKAFFSSPFSFEIVPSAAADKSHLEQPPITFEAIKMYLQERGNDLLFVNTATSDVWAQGVLISGTALIVGKNSGGTR</sequence>
<name>A0A4P6K4R2_KTERU</name>
<dbReference type="NCBIfam" id="TIGR03882">
    <property type="entry name" value="cyclo_dehyd_2"/>
    <property type="match status" value="1"/>
</dbReference>
<dbReference type="OrthoDB" id="2369163at2"/>
<evidence type="ECO:0000259" key="1">
    <source>
        <dbReference type="PROSITE" id="PS51664"/>
    </source>
</evidence>
<evidence type="ECO:0000313" key="2">
    <source>
        <dbReference type="EMBL" id="QBD82830.1"/>
    </source>
</evidence>
<keyword evidence="3" id="KW-1185">Reference proteome</keyword>
<proteinExistence type="predicted"/>
<dbReference type="KEGG" id="kbs:EPA93_45465"/>
<dbReference type="Proteomes" id="UP000290365">
    <property type="component" value="Chromosome"/>
</dbReference>
<dbReference type="InterPro" id="IPR022291">
    <property type="entry name" value="Bacteriocin_synth_cyclodeHase"/>
</dbReference>
<feature type="domain" description="YcaO" evidence="1">
    <location>
        <begin position="424"/>
        <end position="734"/>
    </location>
</feature>
<organism evidence="2 3">
    <name type="scientific">Ktedonosporobacter rubrisoli</name>
    <dbReference type="NCBI Taxonomy" id="2509675"/>
    <lineage>
        <taxon>Bacteria</taxon>
        <taxon>Bacillati</taxon>
        <taxon>Chloroflexota</taxon>
        <taxon>Ktedonobacteria</taxon>
        <taxon>Ktedonobacterales</taxon>
        <taxon>Ktedonosporobacteraceae</taxon>
        <taxon>Ktedonosporobacter</taxon>
    </lineage>
</organism>
<dbReference type="SUPFAM" id="SSF69572">
    <property type="entry name" value="Activating enzymes of the ubiquitin-like proteins"/>
    <property type="match status" value="1"/>
</dbReference>
<reference evidence="2 3" key="1">
    <citation type="submission" date="2019-01" db="EMBL/GenBank/DDBJ databases">
        <title>Ktedonosporobacter rubrisoli SCAWS-G2.</title>
        <authorList>
            <person name="Huang Y."/>
            <person name="Yan B."/>
        </authorList>
    </citation>
    <scope>NUCLEOTIDE SEQUENCE [LARGE SCALE GENOMIC DNA]</scope>
    <source>
        <strain evidence="2 3">SCAWS-G2</strain>
    </source>
</reference>
<dbReference type="Gene3D" id="3.40.50.720">
    <property type="entry name" value="NAD(P)-binding Rossmann-like Domain"/>
    <property type="match status" value="1"/>
</dbReference>
<dbReference type="InterPro" id="IPR000594">
    <property type="entry name" value="ThiF_NAD_FAD-bd"/>
</dbReference>
<dbReference type="PROSITE" id="PS51664">
    <property type="entry name" value="YCAO"/>
    <property type="match status" value="1"/>
</dbReference>
<dbReference type="InterPro" id="IPR003776">
    <property type="entry name" value="YcaO-like_dom"/>
</dbReference>
<dbReference type="Pfam" id="PF00899">
    <property type="entry name" value="ThiF"/>
    <property type="match status" value="1"/>
</dbReference>
<gene>
    <name evidence="2" type="ORF">EPA93_45465</name>
</gene>
<dbReference type="EMBL" id="CP035758">
    <property type="protein sequence ID" value="QBD82830.1"/>
    <property type="molecule type" value="Genomic_DNA"/>
</dbReference>
<dbReference type="GO" id="GO:0008641">
    <property type="term" value="F:ubiquitin-like modifier activating enzyme activity"/>
    <property type="evidence" value="ECO:0007669"/>
    <property type="project" value="InterPro"/>
</dbReference>
<dbReference type="Pfam" id="PF02624">
    <property type="entry name" value="YcaO"/>
    <property type="match status" value="1"/>
</dbReference>
<evidence type="ECO:0000313" key="3">
    <source>
        <dbReference type="Proteomes" id="UP000290365"/>
    </source>
</evidence>
<accession>A0A4P6K4R2</accession>